<gene>
    <name evidence="2" type="ORF">K649_12450</name>
</gene>
<dbReference type="AlphaFoldDB" id="M9XB74"/>
<dbReference type="eggNOG" id="COG0438">
    <property type="taxonomic scope" value="Bacteria"/>
</dbReference>
<dbReference type="KEGG" id="mre:K649_12450"/>
<dbReference type="PANTHER" id="PTHR12526:SF630">
    <property type="entry name" value="GLYCOSYLTRANSFERASE"/>
    <property type="match status" value="1"/>
</dbReference>
<proteinExistence type="predicted"/>
<dbReference type="GO" id="GO:0016757">
    <property type="term" value="F:glycosyltransferase activity"/>
    <property type="evidence" value="ECO:0007669"/>
    <property type="project" value="InterPro"/>
</dbReference>
<dbReference type="SUPFAM" id="SSF53756">
    <property type="entry name" value="UDP-Glycosyltransferase/glycogen phosphorylase"/>
    <property type="match status" value="1"/>
</dbReference>
<dbReference type="EMBL" id="CP005385">
    <property type="protein sequence ID" value="AGK05776.1"/>
    <property type="molecule type" value="Genomic_DNA"/>
</dbReference>
<dbReference type="InterPro" id="IPR001296">
    <property type="entry name" value="Glyco_trans_1"/>
</dbReference>
<dbReference type="PATRIC" id="fig|504728.9.peg.2561"/>
<organism evidence="2 3">
    <name type="scientific">Meiothermus ruber (strain ATCC 35948 / DSM 1279 / VKM B-1258 / 21)</name>
    <name type="common">Thermus ruber</name>
    <dbReference type="NCBI Taxonomy" id="504728"/>
    <lineage>
        <taxon>Bacteria</taxon>
        <taxon>Thermotogati</taxon>
        <taxon>Deinococcota</taxon>
        <taxon>Deinococci</taxon>
        <taxon>Thermales</taxon>
        <taxon>Thermaceae</taxon>
        <taxon>Meiothermus</taxon>
    </lineage>
</organism>
<accession>M9XB74</accession>
<evidence type="ECO:0000313" key="3">
    <source>
        <dbReference type="Proteomes" id="UP000013026"/>
    </source>
</evidence>
<dbReference type="Gene3D" id="3.40.50.2000">
    <property type="entry name" value="Glycogen Phosphorylase B"/>
    <property type="match status" value="2"/>
</dbReference>
<name>M9XB74_MEIRD</name>
<feature type="domain" description="Glycosyl transferase family 1" evidence="1">
    <location>
        <begin position="1"/>
        <end position="115"/>
    </location>
</feature>
<dbReference type="Proteomes" id="UP000013026">
    <property type="component" value="Chromosome"/>
</dbReference>
<reference evidence="2 3" key="1">
    <citation type="submission" date="2013-04" db="EMBL/GenBank/DDBJ databases">
        <authorList>
            <person name="Chin J."/>
            <person name="Alexander D.H."/>
            <person name="Marks P."/>
            <person name="Korlach J."/>
            <person name="Clum A."/>
            <person name="Copeland A."/>
        </authorList>
    </citation>
    <scope>NUCLEOTIDE SEQUENCE [LARGE SCALE GENOMIC DNA]</scope>
    <source>
        <strain evidence="3">ATCC 35948 / DSM 1279 / VKM B-1258 / 21</strain>
    </source>
</reference>
<protein>
    <submittedName>
        <fullName evidence="2">Group 1 glycosyl transferase</fullName>
    </submittedName>
</protein>
<dbReference type="STRING" id="504728.K649_12450"/>
<dbReference type="PANTHER" id="PTHR12526">
    <property type="entry name" value="GLYCOSYLTRANSFERASE"/>
    <property type="match status" value="1"/>
</dbReference>
<evidence type="ECO:0000259" key="1">
    <source>
        <dbReference type="Pfam" id="PF00534"/>
    </source>
</evidence>
<sequence length="140" mass="15298">MVGDGVLKQSLLARADELGLIDRVIWPGFMDGRLAMRAFDVFVLPSNYEGFPYVLLEAMAEGLPVVSTRVGGSEEAIANGENGFIVPVGNVQALSESICKLLEDAEMRRRFGQKSLERVQAFSVDNMVDSTIALYKQLVA</sequence>
<dbReference type="Pfam" id="PF00534">
    <property type="entry name" value="Glycos_transf_1"/>
    <property type="match status" value="1"/>
</dbReference>
<keyword evidence="2" id="KW-0808">Transferase</keyword>
<evidence type="ECO:0000313" key="2">
    <source>
        <dbReference type="EMBL" id="AGK05776.1"/>
    </source>
</evidence>